<dbReference type="InterPro" id="IPR002938">
    <property type="entry name" value="FAD-bd"/>
</dbReference>
<accession>A0A8S1WFD3</accession>
<sequence>MSDLVFQQKFVMNAIMEVFKVDVLYVEVLELVMHIIVENVFNKKRIEMDVLKLQIWDLLKQIYFMKERNTDLKKDDYQLYIINMVHIPHLIVGAGPVGLILGHYFKRFNIPFQIFEKQSFLSAHPSAHYLNMRTMEILDELNIQLPLENIQHFSNYVYLRRIGETPLNSTSQLIDYKQYSYTSYAHLPQSLFVQYVQQGIRDKIQLNKEIKKIEFKDKIIKVNDDITCDYLYGCDGLNGFVRDYLKIKLIGNRDLQRFLNIHFISKQLVNRLEQYNSMLSFIYNSDITAVIIKHRIEDGTFAIQIPLDLLTGKTDIQEIQHIKQDHVLIKNLINKTLLNQINDIEIKSVGFWRMGAVYAEQYYKNNCILVGDACHGMPPAGGFGMNTGIQDAQNLAYKIKEQKNLLYYQQERQQIAQDNIETALKYYKKSLDIAKSFTFDINKLKIYQSYMKNVPDFLYQAGVRIGGSLIEFDPIYKRLKYFLKRKQVLNTIQEIQEIKVVNWHHQL</sequence>
<dbReference type="OrthoDB" id="1716816at2759"/>
<protein>
    <recommendedName>
        <fullName evidence="3">FAD-binding domain-containing protein</fullName>
    </recommendedName>
</protein>
<evidence type="ECO:0000259" key="3">
    <source>
        <dbReference type="Pfam" id="PF01494"/>
    </source>
</evidence>
<evidence type="ECO:0000256" key="1">
    <source>
        <dbReference type="ARBA" id="ARBA00022630"/>
    </source>
</evidence>
<dbReference type="GO" id="GO:0005739">
    <property type="term" value="C:mitochondrion"/>
    <property type="evidence" value="ECO:0007669"/>
    <property type="project" value="TreeGrafter"/>
</dbReference>
<name>A0A8S1WFD3_9CILI</name>
<dbReference type="Pfam" id="PF01494">
    <property type="entry name" value="FAD_binding_3"/>
    <property type="match status" value="1"/>
</dbReference>
<evidence type="ECO:0000313" key="4">
    <source>
        <dbReference type="EMBL" id="CAD8187385.1"/>
    </source>
</evidence>
<dbReference type="GO" id="GO:0006744">
    <property type="term" value="P:ubiquinone biosynthetic process"/>
    <property type="evidence" value="ECO:0007669"/>
    <property type="project" value="TreeGrafter"/>
</dbReference>
<reference evidence="4" key="1">
    <citation type="submission" date="2021-01" db="EMBL/GenBank/DDBJ databases">
        <authorList>
            <consortium name="Genoscope - CEA"/>
            <person name="William W."/>
        </authorList>
    </citation>
    <scope>NUCLEOTIDE SEQUENCE</scope>
</reference>
<dbReference type="GO" id="GO:0071949">
    <property type="term" value="F:FAD binding"/>
    <property type="evidence" value="ECO:0007669"/>
    <property type="project" value="InterPro"/>
</dbReference>
<comment type="caution">
    <text evidence="4">The sequence shown here is derived from an EMBL/GenBank/DDBJ whole genome shotgun (WGS) entry which is preliminary data.</text>
</comment>
<evidence type="ECO:0000256" key="2">
    <source>
        <dbReference type="ARBA" id="ARBA00022827"/>
    </source>
</evidence>
<dbReference type="Proteomes" id="UP000689195">
    <property type="component" value="Unassembled WGS sequence"/>
</dbReference>
<dbReference type="InterPro" id="IPR050641">
    <property type="entry name" value="RIFMO-like"/>
</dbReference>
<dbReference type="PANTHER" id="PTHR43004">
    <property type="entry name" value="TRK SYSTEM POTASSIUM UPTAKE PROTEIN"/>
    <property type="match status" value="1"/>
</dbReference>
<proteinExistence type="predicted"/>
<feature type="domain" description="FAD-binding" evidence="3">
    <location>
        <begin position="90"/>
        <end position="421"/>
    </location>
</feature>
<gene>
    <name evidence="4" type="ORF">PPENT_87.1.T0890050</name>
</gene>
<dbReference type="AlphaFoldDB" id="A0A8S1WFD3"/>
<evidence type="ECO:0000313" key="5">
    <source>
        <dbReference type="Proteomes" id="UP000689195"/>
    </source>
</evidence>
<dbReference type="PANTHER" id="PTHR43004:SF6">
    <property type="entry name" value="FAD_NAD(P)-BINDING OXIDOREDUCTASE FAMILY PROTEIN"/>
    <property type="match status" value="1"/>
</dbReference>
<keyword evidence="5" id="KW-1185">Reference proteome</keyword>
<dbReference type="EMBL" id="CAJJDO010000089">
    <property type="protein sequence ID" value="CAD8187385.1"/>
    <property type="molecule type" value="Genomic_DNA"/>
</dbReference>
<dbReference type="GO" id="GO:0016491">
    <property type="term" value="F:oxidoreductase activity"/>
    <property type="evidence" value="ECO:0007669"/>
    <property type="project" value="InterPro"/>
</dbReference>
<keyword evidence="1" id="KW-0285">Flavoprotein</keyword>
<keyword evidence="2" id="KW-0274">FAD</keyword>
<organism evidence="4 5">
    <name type="scientific">Paramecium pentaurelia</name>
    <dbReference type="NCBI Taxonomy" id="43138"/>
    <lineage>
        <taxon>Eukaryota</taxon>
        <taxon>Sar</taxon>
        <taxon>Alveolata</taxon>
        <taxon>Ciliophora</taxon>
        <taxon>Intramacronucleata</taxon>
        <taxon>Oligohymenophorea</taxon>
        <taxon>Peniculida</taxon>
        <taxon>Parameciidae</taxon>
        <taxon>Paramecium</taxon>
    </lineage>
</organism>